<gene>
    <name evidence="2" type="primary">LOC112044669</name>
</gene>
<reference evidence="2" key="1">
    <citation type="submission" date="2025-08" db="UniProtKB">
        <authorList>
            <consortium name="RefSeq"/>
        </authorList>
    </citation>
    <scope>IDENTIFICATION</scope>
</reference>
<dbReference type="AlphaFoldDB" id="A0A6J1N0I4"/>
<dbReference type="InterPro" id="IPR006631">
    <property type="entry name" value="DM4_12"/>
</dbReference>
<dbReference type="SMART" id="SM00718">
    <property type="entry name" value="DM4_12"/>
    <property type="match status" value="1"/>
</dbReference>
<evidence type="ECO:0000313" key="1">
    <source>
        <dbReference type="Proteomes" id="UP001652582"/>
    </source>
</evidence>
<sequence>MTEYHKDKVNCNDRYGAEVLSRRKRFLIFPEGSSLQLVFCVTYPAIFTIGDIFLWGNTAALAFELPQDPYSPFNHKADPLHRRIDTKTIYFTDYNGKIIHHQPYKRKFIVNPAFAKRSVDGSNAAHEYKIDRRELHASRHTREFLKRDQMENIGFHRHGRATLYRHVEGLLQGIGADGRMCLLNMLCEMGQSNTNNPQGPFLQEIMRVVFTLPKPSKPDDVDEEYDEAHSAKGSCEKLYPCAEN</sequence>
<dbReference type="OrthoDB" id="6617264at2759"/>
<accession>A0A6J1N0I4</accession>
<name>A0A6J1N0I4_BICAN</name>
<dbReference type="Pfam" id="PF07841">
    <property type="entry name" value="DM4_12"/>
    <property type="match status" value="1"/>
</dbReference>
<dbReference type="KEGG" id="bany:112044669"/>
<dbReference type="PANTHER" id="PTHR21398">
    <property type="entry name" value="AGAP007094-PA"/>
    <property type="match status" value="1"/>
</dbReference>
<keyword evidence="1" id="KW-1185">Reference proteome</keyword>
<proteinExistence type="predicted"/>
<evidence type="ECO:0000313" key="2">
    <source>
        <dbReference type="RefSeq" id="XP_023936356.2"/>
    </source>
</evidence>
<dbReference type="GeneID" id="112044669"/>
<protein>
    <submittedName>
        <fullName evidence="2">Uncharacterized protein LOC112044669</fullName>
    </submittedName>
</protein>
<dbReference type="RefSeq" id="XP_023936356.2">
    <property type="nucleotide sequence ID" value="XM_024080588.2"/>
</dbReference>
<dbReference type="PANTHER" id="PTHR21398:SF1">
    <property type="entry name" value="FI03705P"/>
    <property type="match status" value="1"/>
</dbReference>
<organism evidence="1 2">
    <name type="scientific">Bicyclus anynana</name>
    <name type="common">Squinting bush brown butterfly</name>
    <dbReference type="NCBI Taxonomy" id="110368"/>
    <lineage>
        <taxon>Eukaryota</taxon>
        <taxon>Metazoa</taxon>
        <taxon>Ecdysozoa</taxon>
        <taxon>Arthropoda</taxon>
        <taxon>Hexapoda</taxon>
        <taxon>Insecta</taxon>
        <taxon>Pterygota</taxon>
        <taxon>Neoptera</taxon>
        <taxon>Endopterygota</taxon>
        <taxon>Lepidoptera</taxon>
        <taxon>Glossata</taxon>
        <taxon>Ditrysia</taxon>
        <taxon>Papilionoidea</taxon>
        <taxon>Nymphalidae</taxon>
        <taxon>Satyrinae</taxon>
        <taxon>Satyrini</taxon>
        <taxon>Mycalesina</taxon>
        <taxon>Bicyclus</taxon>
    </lineage>
</organism>
<dbReference type="Proteomes" id="UP001652582">
    <property type="component" value="Chromosome 17"/>
</dbReference>